<dbReference type="InterPro" id="IPR056924">
    <property type="entry name" value="SH3_Tf2-1"/>
</dbReference>
<dbReference type="Pfam" id="PF24626">
    <property type="entry name" value="SH3_Tf2-1"/>
    <property type="match status" value="1"/>
</dbReference>
<name>Q7FAB6_ORYSJ</name>
<protein>
    <submittedName>
        <fullName evidence="2">OSJNBa0033H08.9 protein</fullName>
    </submittedName>
</protein>
<dbReference type="PANTHER" id="PTHR46148:SF52">
    <property type="entry name" value="OS04G0603800 PROTEIN"/>
    <property type="match status" value="1"/>
</dbReference>
<dbReference type="EMBL" id="AL662942">
    <property type="protein sequence ID" value="CAD37121.3"/>
    <property type="molecule type" value="Genomic_DNA"/>
</dbReference>
<evidence type="ECO:0000313" key="2">
    <source>
        <dbReference type="EMBL" id="CAD37121.3"/>
    </source>
</evidence>
<dbReference type="SUPFAM" id="SSF54160">
    <property type="entry name" value="Chromo domain-like"/>
    <property type="match status" value="1"/>
</dbReference>
<reference evidence="3" key="1">
    <citation type="journal article" date="2005" name="Nature">
        <title>The map-based sequence of the rice genome.</title>
        <authorList>
            <consortium name="International rice genome sequencing project (IRGSP)"/>
            <person name="Matsumoto T."/>
            <person name="Wu J."/>
            <person name="Kanamori H."/>
            <person name="Katayose Y."/>
            <person name="Fujisawa M."/>
            <person name="Namiki N."/>
            <person name="Mizuno H."/>
            <person name="Yamamoto K."/>
            <person name="Antonio B.A."/>
            <person name="Baba T."/>
            <person name="Sakata K."/>
            <person name="Nagamura Y."/>
            <person name="Aoki H."/>
            <person name="Arikawa K."/>
            <person name="Arita K."/>
            <person name="Bito T."/>
            <person name="Chiden Y."/>
            <person name="Fujitsuka N."/>
            <person name="Fukunaka R."/>
            <person name="Hamada M."/>
            <person name="Harada C."/>
            <person name="Hayashi A."/>
            <person name="Hijishita S."/>
            <person name="Honda M."/>
            <person name="Hosokawa S."/>
            <person name="Ichikawa Y."/>
            <person name="Idonuma A."/>
            <person name="Iijima M."/>
            <person name="Ikeda M."/>
            <person name="Ikeno M."/>
            <person name="Ito K."/>
            <person name="Ito S."/>
            <person name="Ito T."/>
            <person name="Ito Y."/>
            <person name="Ito Y."/>
            <person name="Iwabuchi A."/>
            <person name="Kamiya K."/>
            <person name="Karasawa W."/>
            <person name="Kurita K."/>
            <person name="Katagiri S."/>
            <person name="Kikuta A."/>
            <person name="Kobayashi H."/>
            <person name="Kobayashi N."/>
            <person name="Machita K."/>
            <person name="Maehara T."/>
            <person name="Masukawa M."/>
            <person name="Mizubayashi T."/>
            <person name="Mukai Y."/>
            <person name="Nagasaki H."/>
            <person name="Nagata Y."/>
            <person name="Naito S."/>
            <person name="Nakashima M."/>
            <person name="Nakama Y."/>
            <person name="Nakamichi Y."/>
            <person name="Nakamura M."/>
            <person name="Meguro A."/>
            <person name="Negishi M."/>
            <person name="Ohta I."/>
            <person name="Ohta T."/>
            <person name="Okamoto M."/>
            <person name="Ono N."/>
            <person name="Saji S."/>
            <person name="Sakaguchi M."/>
            <person name="Sakai K."/>
            <person name="Shibata M."/>
            <person name="Shimokawa T."/>
            <person name="Song J."/>
            <person name="Takazaki Y."/>
            <person name="Terasawa K."/>
            <person name="Tsugane M."/>
            <person name="Tsuji K."/>
            <person name="Ueda S."/>
            <person name="Waki K."/>
            <person name="Yamagata H."/>
            <person name="Yamamoto M."/>
            <person name="Yamamoto S."/>
            <person name="Yamane H."/>
            <person name="Yoshiki S."/>
            <person name="Yoshihara R."/>
            <person name="Yukawa K."/>
            <person name="Zhong H."/>
            <person name="Yano M."/>
            <person name="Yuan Q."/>
            <person name="Ouyang S."/>
            <person name="Liu J."/>
            <person name="Jones K.M."/>
            <person name="Gansberger K."/>
            <person name="Moffat K."/>
            <person name="Hill J."/>
            <person name="Bera J."/>
            <person name="Fadrosh D."/>
            <person name="Jin S."/>
            <person name="Johri S."/>
            <person name="Kim M."/>
            <person name="Overton L."/>
            <person name="Reardon M."/>
            <person name="Tsitrin T."/>
            <person name="Vuong H."/>
            <person name="Weaver B."/>
            <person name="Ciecko A."/>
            <person name="Tallon L."/>
            <person name="Jackson J."/>
            <person name="Pai G."/>
            <person name="Aken S.V."/>
            <person name="Utterback T."/>
            <person name="Reidmuller S."/>
            <person name="Feldblyum T."/>
            <person name="Hsiao J."/>
            <person name="Zismann V."/>
            <person name="Iobst S."/>
            <person name="de Vazeille A.R."/>
            <person name="Buell C.R."/>
            <person name="Ying K."/>
            <person name="Li Y."/>
            <person name="Lu T."/>
            <person name="Huang Y."/>
            <person name="Zhao Q."/>
            <person name="Feng Q."/>
            <person name="Zhang L."/>
            <person name="Zhu J."/>
            <person name="Weng Q."/>
            <person name="Mu J."/>
            <person name="Lu Y."/>
            <person name="Fan D."/>
            <person name="Liu Y."/>
            <person name="Guan J."/>
            <person name="Zhang Y."/>
            <person name="Yu S."/>
            <person name="Liu X."/>
            <person name="Zhang Y."/>
            <person name="Hong G."/>
            <person name="Han B."/>
            <person name="Choisne N."/>
            <person name="Demange N."/>
            <person name="Orjeda G."/>
            <person name="Samain S."/>
            <person name="Cattolico L."/>
            <person name="Pelletier E."/>
            <person name="Couloux A."/>
            <person name="Segurens B."/>
            <person name="Wincker P."/>
            <person name="D'Hont A."/>
            <person name="Scarpelli C."/>
            <person name="Weissenbach J."/>
            <person name="Salanoubat M."/>
            <person name="Quetier F."/>
            <person name="Yu Y."/>
            <person name="Kim H.R."/>
            <person name="Rambo T."/>
            <person name="Currie J."/>
            <person name="Collura K."/>
            <person name="Luo M."/>
            <person name="Yang T."/>
            <person name="Ammiraju J.S.S."/>
            <person name="Engler F."/>
            <person name="Soderlund C."/>
            <person name="Wing R.A."/>
            <person name="Palmer L.E."/>
            <person name="de la Bastide M."/>
            <person name="Spiegel L."/>
            <person name="Nascimento L."/>
            <person name="Zutavern T."/>
            <person name="O'Shaughnessy A."/>
            <person name="Dike S."/>
            <person name="Dedhia N."/>
            <person name="Preston R."/>
            <person name="Balija V."/>
            <person name="McCombie W.R."/>
            <person name="Chow T."/>
            <person name="Chen H."/>
            <person name="Chung M."/>
            <person name="Chen C."/>
            <person name="Shaw J."/>
            <person name="Wu H."/>
            <person name="Hsiao K."/>
            <person name="Chao Y."/>
            <person name="Chu M."/>
            <person name="Cheng C."/>
            <person name="Hour A."/>
            <person name="Lee P."/>
            <person name="Lin S."/>
            <person name="Lin Y."/>
            <person name="Liou J."/>
            <person name="Liu S."/>
            <person name="Hsing Y."/>
            <person name="Raghuvanshi S."/>
            <person name="Mohanty A."/>
            <person name="Bharti A.K."/>
            <person name="Gaur A."/>
            <person name="Gupta V."/>
            <person name="Kumar D."/>
            <person name="Ravi V."/>
            <person name="Vij S."/>
            <person name="Kapur A."/>
            <person name="Khurana P."/>
            <person name="Khurana P."/>
            <person name="Khurana J.P."/>
            <person name="Tyagi A.K."/>
            <person name="Gaikwad K."/>
            <person name="Singh A."/>
            <person name="Dalal V."/>
            <person name="Srivastava S."/>
            <person name="Dixit A."/>
            <person name="Pal A.K."/>
            <person name="Ghazi I.A."/>
            <person name="Yadav M."/>
            <person name="Pandit A."/>
            <person name="Bhargava A."/>
            <person name="Sureshbabu K."/>
            <person name="Batra K."/>
            <person name="Sharma T.R."/>
            <person name="Mohapatra T."/>
            <person name="Singh N.K."/>
            <person name="Messing J."/>
            <person name="Nelson A.B."/>
            <person name="Fuks G."/>
            <person name="Kavchok S."/>
            <person name="Keizer G."/>
            <person name="Linton E."/>
            <person name="Llaca V."/>
            <person name="Song R."/>
            <person name="Tanyolac B."/>
            <person name="Young S."/>
            <person name="Ho-Il K."/>
            <person name="Hahn J.H."/>
            <person name="Sangsakoo G."/>
            <person name="Vanavichit A."/>
            <person name="de Mattos Luiz.A.T."/>
            <person name="Zimmer P.D."/>
            <person name="Malone G."/>
            <person name="Dellagostin O."/>
            <person name="de Oliveira A.C."/>
            <person name="Bevan M."/>
            <person name="Bancroft I."/>
            <person name="Minx P."/>
            <person name="Cordum H."/>
            <person name="Wilson R."/>
            <person name="Cheng Z."/>
            <person name="Jin W."/>
            <person name="Jiang J."/>
            <person name="Leong S.A."/>
            <person name="Iwama H."/>
            <person name="Gojobori T."/>
            <person name="Itoh T."/>
            <person name="Niimura Y."/>
            <person name="Fujii Y."/>
            <person name="Habara T."/>
            <person name="Sakai H."/>
            <person name="Sato Y."/>
            <person name="Wilson G."/>
            <person name="Kumar K."/>
            <person name="McCouch S."/>
            <person name="Juretic N."/>
            <person name="Hoen D."/>
            <person name="Wright S."/>
            <person name="Bruskiewich R."/>
            <person name="Bureau T."/>
            <person name="Miyao A."/>
            <person name="Hirochika H."/>
            <person name="Nishikawa T."/>
            <person name="Kadowaki K."/>
            <person name="Sugiura M."/>
            <person name="Burr B."/>
            <person name="Sasaki T."/>
        </authorList>
    </citation>
    <scope>NUCLEOTIDE SEQUENCE [LARGE SCALE GENOMIC DNA]</scope>
    <source>
        <strain evidence="3">cv. Nipponbare</strain>
    </source>
</reference>
<dbReference type="PANTHER" id="PTHR46148">
    <property type="entry name" value="CHROMO DOMAIN-CONTAINING PROTEIN"/>
    <property type="match status" value="1"/>
</dbReference>
<evidence type="ECO:0000313" key="3">
    <source>
        <dbReference type="Proteomes" id="UP000000763"/>
    </source>
</evidence>
<organism evidence="2 3">
    <name type="scientific">Oryza sativa subsp. japonica</name>
    <name type="common">Rice</name>
    <dbReference type="NCBI Taxonomy" id="39947"/>
    <lineage>
        <taxon>Eukaryota</taxon>
        <taxon>Viridiplantae</taxon>
        <taxon>Streptophyta</taxon>
        <taxon>Embryophyta</taxon>
        <taxon>Tracheophyta</taxon>
        <taxon>Spermatophyta</taxon>
        <taxon>Magnoliopsida</taxon>
        <taxon>Liliopsida</taxon>
        <taxon>Poales</taxon>
        <taxon>Poaceae</taxon>
        <taxon>BOP clade</taxon>
        <taxon>Oryzoideae</taxon>
        <taxon>Oryzeae</taxon>
        <taxon>Oryzinae</taxon>
        <taxon>Oryza</taxon>
        <taxon>Oryza sativa</taxon>
    </lineage>
</organism>
<dbReference type="Proteomes" id="UP000000763">
    <property type="component" value="Chromosome 4"/>
</dbReference>
<gene>
    <name evidence="2" type="primary">OSJNBa0033H08.9</name>
</gene>
<dbReference type="AlphaFoldDB" id="Q7FAB6"/>
<accession>Q7FAB6</accession>
<reference evidence="3" key="2">
    <citation type="journal article" date="2008" name="Nucleic Acids Res.">
        <title>The rice annotation project database (RAP-DB): 2008 update.</title>
        <authorList>
            <consortium name="The rice annotation project (RAP)"/>
        </authorList>
    </citation>
    <scope>GENOME REANNOTATION</scope>
    <source>
        <strain evidence="3">cv. Nipponbare</strain>
    </source>
</reference>
<dbReference type="InterPro" id="IPR016197">
    <property type="entry name" value="Chromo-like_dom_sf"/>
</dbReference>
<sequence length="412" mass="46611">MPILCRRLWRFPPPSFELFDLLRAENAAHPALQALRQQLHACTVEGPWGEIDGLLTFGGKIYLPPDSAHLHTVVAAAHNAGHEGIQKTLHRVKAHIFIHLACARWSRSLCKPARFARRTKWNICTPLVCYNLCRFRAKSGGHLYGFRGRISQVSWQVSDFVGVAAAFFDDIVRLHGIPAQQVYKKYYDAKHRDLAFHTRDSVWLRLLRRSAVSLGVPSRSKLNSKFYGPYQVLERIGDVAYKLRLPAGARLNNVFHVSLMKPFHGDPPYSTPPLPLLDHGRVVPQPAAIVRAQVCRGIREILVQWVDLSAEEASWVCQYNGLNFAECIHHFSSRTSCFTRRGEMSCGGTFRIIDDLGSRRTLSKERLIESFRFCSSPYLANYASGGRGLLRSIRIIFGRCPGVTVSHGMFRH</sequence>
<proteinExistence type="predicted"/>
<feature type="domain" description="Tf2-1-like SH3-like" evidence="1">
    <location>
        <begin position="200"/>
        <end position="264"/>
    </location>
</feature>
<evidence type="ECO:0000259" key="1">
    <source>
        <dbReference type="Pfam" id="PF24626"/>
    </source>
</evidence>